<feature type="compositionally biased region" description="Low complexity" evidence="1">
    <location>
        <begin position="417"/>
        <end position="438"/>
    </location>
</feature>
<dbReference type="PANTHER" id="PTHR34978">
    <property type="entry name" value="POSSIBLE SENSOR-TRANSDUCER PROTEIN BLAR"/>
    <property type="match status" value="1"/>
</dbReference>
<organism evidence="4 5">
    <name type="scientific">Hymenobacter properus</name>
    <dbReference type="NCBI Taxonomy" id="2791026"/>
    <lineage>
        <taxon>Bacteria</taxon>
        <taxon>Pseudomonadati</taxon>
        <taxon>Bacteroidota</taxon>
        <taxon>Cytophagia</taxon>
        <taxon>Cytophagales</taxon>
        <taxon>Hymenobacteraceae</taxon>
        <taxon>Hymenobacter</taxon>
    </lineage>
</organism>
<feature type="compositionally biased region" description="Pro residues" evidence="1">
    <location>
        <begin position="856"/>
        <end position="875"/>
    </location>
</feature>
<dbReference type="Pfam" id="PF05569">
    <property type="entry name" value="Peptidase_M56"/>
    <property type="match status" value="1"/>
</dbReference>
<feature type="compositionally biased region" description="Pro residues" evidence="1">
    <location>
        <begin position="835"/>
        <end position="847"/>
    </location>
</feature>
<protein>
    <submittedName>
        <fullName evidence="4">M48 family metalloprotease</fullName>
    </submittedName>
</protein>
<gene>
    <name evidence="4" type="ORF">I2I01_10515</name>
</gene>
<dbReference type="AlphaFoldDB" id="A0A931BER4"/>
<evidence type="ECO:0000256" key="1">
    <source>
        <dbReference type="SAM" id="MobiDB-lite"/>
    </source>
</evidence>
<feature type="region of interest" description="Disordered" evidence="1">
    <location>
        <begin position="806"/>
        <end position="880"/>
    </location>
</feature>
<keyword evidence="4" id="KW-0482">Metalloprotease</keyword>
<keyword evidence="2" id="KW-1133">Transmembrane helix</keyword>
<keyword evidence="2" id="KW-0812">Transmembrane</keyword>
<dbReference type="RefSeq" id="WP_196286393.1">
    <property type="nucleotide sequence ID" value="NZ_JADQDP010000002.1"/>
</dbReference>
<dbReference type="InterPro" id="IPR052173">
    <property type="entry name" value="Beta-lactam_resp_regulator"/>
</dbReference>
<evidence type="ECO:0000256" key="2">
    <source>
        <dbReference type="SAM" id="Phobius"/>
    </source>
</evidence>
<feature type="transmembrane region" description="Helical" evidence="2">
    <location>
        <begin position="48"/>
        <end position="72"/>
    </location>
</feature>
<keyword evidence="5" id="KW-1185">Reference proteome</keyword>
<evidence type="ECO:0000259" key="3">
    <source>
        <dbReference type="Pfam" id="PF05569"/>
    </source>
</evidence>
<dbReference type="GO" id="GO:0008237">
    <property type="term" value="F:metallopeptidase activity"/>
    <property type="evidence" value="ECO:0007669"/>
    <property type="project" value="UniProtKB-KW"/>
</dbReference>
<comment type="caution">
    <text evidence="4">The sequence shown here is derived from an EMBL/GenBank/DDBJ whole genome shotgun (WGS) entry which is preliminary data.</text>
</comment>
<feature type="transmembrane region" description="Helical" evidence="2">
    <location>
        <begin position="20"/>
        <end position="41"/>
    </location>
</feature>
<feature type="region of interest" description="Disordered" evidence="1">
    <location>
        <begin position="390"/>
        <end position="484"/>
    </location>
</feature>
<keyword evidence="4" id="KW-0378">Hydrolase</keyword>
<dbReference type="CDD" id="cd07341">
    <property type="entry name" value="M56_BlaR1_MecR1_like"/>
    <property type="match status" value="1"/>
</dbReference>
<sequence>MTALENFVSPALTRALGWTLLHSLWQGALVAAVLAGALLLLRRQRAEVRYVASAGALGVVVALAGITFGLYFHAGAQQCEKLLPAAAKVSQLNLRQAEATVVPAATDALEAAPPKARNAANPVSAVQVLPAVEPQKANSPGWLATGLRYFDQHLPLLVVAWLLGLLAMSLRMLGGLLYVQRLKRYRTRAVSAAWQERLAMLAARGGLRRPVALLESALVQVPLVVGHVRPVILLPLGAVAGLSVAHLEAILAHELAHVLRRDYLVNLLQTVAEALFFYHPAVWFMARCVRTERENCCDDAATALCDGDALRLARALTALAEWSQSAVVPTAPRLALAAMGSRGALLNRVRRLVQRRPAAPTLAEGFMAGALVLGGLGLLGGSAVLAGPLAQPTTPAKPEAIDWQTGPGKTSADTTKRVTGTSTTGASTTTTTTTTATADPASERSREVLVTQSSTDQDRPRPRRRDRRNGQVLAPLPLSGGPGTVVITKDKKGRVTDLVVNGQRIETETGKSKLKIKAKKDRDDDDQAVQIIQVPMTAPVARGFVYRSDADGQVFERSTRPGQTYSYQLQELQPLRNQQFRALTLDGNRGFQRLKMVPNGSANRGFYRQPGALFGLTQDGDGQREALRSAERALQDASKAKGLSAEQRKRINQGLSKVQAQLKQLSQTSSMQRLSLRGADVRDLGQDMRDREMELRDREQELLDRQQEKRDREQEIRERQQEAQALREEMRERIHEEKAERVDRERERADRRREQDDALVDQLLKDGLIKDRENFQLKLTASSLTVNGKAQSQKVFQKYLKLYESTHPGRKMGPTGSMIINRNSNQSTSYDSDGPRPPRPPRPPRAPQAPGAMMAPPAPMAPPLPLAPPPPPAPPRLDSEALRSELRKDGLIGADDKSFQLQLNSSGLTVNGKAQSAETAAKYRKLLGHEKGTYNMTISND</sequence>
<feature type="compositionally biased region" description="Polar residues" evidence="1">
    <location>
        <begin position="818"/>
        <end position="831"/>
    </location>
</feature>
<proteinExistence type="predicted"/>
<dbReference type="Proteomes" id="UP000645610">
    <property type="component" value="Unassembled WGS sequence"/>
</dbReference>
<reference evidence="4 5" key="1">
    <citation type="submission" date="2020-11" db="EMBL/GenBank/DDBJ databases">
        <authorList>
            <person name="Kim M.K."/>
        </authorList>
    </citation>
    <scope>NUCLEOTIDE SEQUENCE [LARGE SCALE GENOMIC DNA]</scope>
    <source>
        <strain evidence="4 5">BT439</strain>
    </source>
</reference>
<keyword evidence="4" id="KW-0645">Protease</keyword>
<accession>A0A931BER4</accession>
<feature type="transmembrane region" description="Helical" evidence="2">
    <location>
        <begin position="156"/>
        <end position="179"/>
    </location>
</feature>
<feature type="region of interest" description="Disordered" evidence="1">
    <location>
        <begin position="665"/>
        <end position="685"/>
    </location>
</feature>
<evidence type="ECO:0000313" key="4">
    <source>
        <dbReference type="EMBL" id="MBF9142069.1"/>
    </source>
</evidence>
<name>A0A931BER4_9BACT</name>
<keyword evidence="2" id="KW-0472">Membrane</keyword>
<dbReference type="PANTHER" id="PTHR34978:SF3">
    <property type="entry name" value="SLR0241 PROTEIN"/>
    <property type="match status" value="1"/>
</dbReference>
<dbReference type="Gene3D" id="3.30.2010.10">
    <property type="entry name" value="Metalloproteases ('zincins'), catalytic domain"/>
    <property type="match status" value="1"/>
</dbReference>
<dbReference type="InterPro" id="IPR008756">
    <property type="entry name" value="Peptidase_M56"/>
</dbReference>
<feature type="domain" description="Peptidase M56" evidence="3">
    <location>
        <begin position="152"/>
        <end position="304"/>
    </location>
</feature>
<evidence type="ECO:0000313" key="5">
    <source>
        <dbReference type="Proteomes" id="UP000645610"/>
    </source>
</evidence>
<dbReference type="EMBL" id="JADQDP010000002">
    <property type="protein sequence ID" value="MBF9142069.1"/>
    <property type="molecule type" value="Genomic_DNA"/>
</dbReference>